<dbReference type="InterPro" id="IPR052030">
    <property type="entry name" value="Peptidase_M20/M20A_hydrolases"/>
</dbReference>
<protein>
    <recommendedName>
        <fullName evidence="4">Peptidase M20 dimerisation domain-containing protein</fullName>
    </recommendedName>
</protein>
<feature type="transmembrane region" description="Helical" evidence="3">
    <location>
        <begin position="658"/>
        <end position="684"/>
    </location>
</feature>
<dbReference type="PANTHER" id="PTHR30575:SF8">
    <property type="entry name" value="PEPTIDASE M20 DOMAIN-CONTAINING PROTEIN 2"/>
    <property type="match status" value="1"/>
</dbReference>
<evidence type="ECO:0000313" key="5">
    <source>
        <dbReference type="EMBL" id="EGU84581.1"/>
    </source>
</evidence>
<dbReference type="Gene3D" id="1.20.1250.20">
    <property type="entry name" value="MFS general substrate transporter like domains"/>
    <property type="match status" value="2"/>
</dbReference>
<dbReference type="InterPro" id="IPR036264">
    <property type="entry name" value="Bact_exopeptidase_dim_dom"/>
</dbReference>
<accession>F9FES0</accession>
<feature type="transmembrane region" description="Helical" evidence="3">
    <location>
        <begin position="750"/>
        <end position="773"/>
    </location>
</feature>
<feature type="domain" description="Peptidase M20 dimerisation" evidence="4">
    <location>
        <begin position="188"/>
        <end position="277"/>
    </location>
</feature>
<feature type="transmembrane region" description="Helical" evidence="3">
    <location>
        <begin position="785"/>
        <end position="805"/>
    </location>
</feature>
<feature type="transmembrane region" description="Helical" evidence="3">
    <location>
        <begin position="817"/>
        <end position="838"/>
    </location>
</feature>
<feature type="transmembrane region" description="Helical" evidence="3">
    <location>
        <begin position="725"/>
        <end position="744"/>
    </location>
</feature>
<dbReference type="EMBL" id="AFQF01001484">
    <property type="protein sequence ID" value="EGU84581.1"/>
    <property type="molecule type" value="Genomic_DNA"/>
</dbReference>
<dbReference type="InterPro" id="IPR036259">
    <property type="entry name" value="MFS_trans_sf"/>
</dbReference>
<evidence type="ECO:0000256" key="1">
    <source>
        <dbReference type="ARBA" id="ARBA00004141"/>
    </source>
</evidence>
<comment type="caution">
    <text evidence="5">The sequence shown here is derived from an EMBL/GenBank/DDBJ whole genome shotgun (WGS) entry which is preliminary data.</text>
</comment>
<dbReference type="SUPFAM" id="SSF53187">
    <property type="entry name" value="Zn-dependent exopeptidases"/>
    <property type="match status" value="1"/>
</dbReference>
<feature type="transmembrane region" description="Helical" evidence="3">
    <location>
        <begin position="541"/>
        <end position="564"/>
    </location>
</feature>
<evidence type="ECO:0000256" key="3">
    <source>
        <dbReference type="SAM" id="Phobius"/>
    </source>
</evidence>
<proteinExistence type="predicted"/>
<dbReference type="OrthoDB" id="6119954at2759"/>
<evidence type="ECO:0000256" key="2">
    <source>
        <dbReference type="ARBA" id="ARBA00023180"/>
    </source>
</evidence>
<organism evidence="5">
    <name type="scientific">Fusarium oxysporum (strain Fo5176)</name>
    <name type="common">Fusarium vascular wilt</name>
    <dbReference type="NCBI Taxonomy" id="660025"/>
    <lineage>
        <taxon>Eukaryota</taxon>
        <taxon>Fungi</taxon>
        <taxon>Dikarya</taxon>
        <taxon>Ascomycota</taxon>
        <taxon>Pezizomycotina</taxon>
        <taxon>Sordariomycetes</taxon>
        <taxon>Hypocreomycetidae</taxon>
        <taxon>Hypocreales</taxon>
        <taxon>Nectriaceae</taxon>
        <taxon>Fusarium</taxon>
        <taxon>Fusarium oxysporum species complex</taxon>
    </lineage>
</organism>
<dbReference type="CDD" id="cd05672">
    <property type="entry name" value="M20_ACY1L2-like"/>
    <property type="match status" value="1"/>
</dbReference>
<comment type="subcellular location">
    <subcellularLocation>
        <location evidence="1">Membrane</location>
        <topology evidence="1">Multi-pass membrane protein</topology>
    </subcellularLocation>
</comment>
<dbReference type="FunFam" id="3.30.70.360:FF:000004">
    <property type="entry name" value="Peptidase M20 domain-containing protein 2"/>
    <property type="match status" value="1"/>
</dbReference>
<dbReference type="Pfam" id="PF07690">
    <property type="entry name" value="MFS_1"/>
    <property type="match status" value="1"/>
</dbReference>
<dbReference type="Gene3D" id="3.40.630.10">
    <property type="entry name" value="Zn peptidases"/>
    <property type="match status" value="1"/>
</dbReference>
<dbReference type="PANTHER" id="PTHR30575">
    <property type="entry name" value="PEPTIDASE M20"/>
    <property type="match status" value="1"/>
</dbReference>
<dbReference type="Pfam" id="PF07687">
    <property type="entry name" value="M20_dimer"/>
    <property type="match status" value="1"/>
</dbReference>
<name>F9FES0_FUSOF</name>
<keyword evidence="3" id="KW-0812">Transmembrane</keyword>
<dbReference type="InterPro" id="IPR011701">
    <property type="entry name" value="MFS"/>
</dbReference>
<dbReference type="GO" id="GO:0022857">
    <property type="term" value="F:transmembrane transporter activity"/>
    <property type="evidence" value="ECO:0007669"/>
    <property type="project" value="InterPro"/>
</dbReference>
<dbReference type="InterPro" id="IPR011650">
    <property type="entry name" value="Peptidase_M20_dimer"/>
</dbReference>
<dbReference type="NCBIfam" id="TIGR01891">
    <property type="entry name" value="amidohydrolases"/>
    <property type="match status" value="1"/>
</dbReference>
<keyword evidence="3" id="KW-0472">Membrane</keyword>
<dbReference type="AlphaFoldDB" id="F9FES0"/>
<dbReference type="GO" id="GO:0016805">
    <property type="term" value="F:dipeptidase activity"/>
    <property type="evidence" value="ECO:0007669"/>
    <property type="project" value="TreeGrafter"/>
</dbReference>
<feature type="transmembrane region" description="Helical" evidence="3">
    <location>
        <begin position="696"/>
        <end position="718"/>
    </location>
</feature>
<sequence>MTVFAKQDIQRAVDEYIATLDSSLWALNQQIHRNPELAYQEHHAHDAICEFLEAHDIPVARHAHGLSTAFEAIAGSESGRCVNFNAEYDALPNIGHACGHNLIATASLTGFMALAFLIRKFGLLGHAQLLGTPAEEDGGGKIDLIRKGAYDNVGVSLMMHPFSVDEFPDPNVVGIAGRASISCYDIVATFHGVSAHASASPWQGVNALDALVGAYNNISMLRQQLHPDERVHGAILQAPGITNAIPETTQTKYTVRSRTINRVKALGARVEKCLEAGALASGCELEIQSSQIFADLVVNKPLCKGFQECMADQGEQLLDLDKVLMSGSTDQGNVSQIMPALHALVGIPVRDGAKNHTRQFTTAAGTQEAHRQTITAGKALAMTGWMVLVDDEFYQNKGSGSSFVAWIISNFHDSYTLLLLTSIFSSMESSKPSETQSPTFEADYVNKTGVQNNVVIDLQSEEVRRARWKIDLMMLPLLGVSYFLQFLDKQSLSYSSLLGMIPDTKLQGSQYSWVASIFYFGYIFWSYPTAFLAARLPIGKYLAGTVIVWAIVLMCHGACNNFLGLMITRFFLGAFEAALAPGFSLVMGMWYTRREQPLRYAAWGIFMLVLLPDSPSDAIWLSSAQRETAVYRIQADTQGSIKGSFKMYQALEALQDPVTWFLCLYTFCTNIANGGLTAFGSLVIRGFGYKGLQALLIQMPTGAAQLGFVVISCTLCSLLPNIRTVMMMCLTIISLIGMVLMYALDSTNQSGRLAGFCLSLAFSANMPLAMSLITSNLAGFTKRAVVNACVLIMYSAGNIVGPQFFNVHDAPNYPKGIKASLIGLALATFWVLCLRIYLSWQNKKRDRNSSEETGAVQRQILLMEDKTDWEVAACRYVL</sequence>
<dbReference type="InterPro" id="IPR017439">
    <property type="entry name" value="Amidohydrolase"/>
</dbReference>
<dbReference type="PaxDb" id="5507-FOXG_17511P0"/>
<dbReference type="SUPFAM" id="SSF103473">
    <property type="entry name" value="MFS general substrate transporter"/>
    <property type="match status" value="1"/>
</dbReference>
<keyword evidence="3" id="KW-1133">Transmembrane helix</keyword>
<dbReference type="Gene3D" id="3.30.70.360">
    <property type="match status" value="1"/>
</dbReference>
<gene>
    <name evidence="5" type="ORF">FOXB_04898</name>
</gene>
<feature type="transmembrane region" description="Helical" evidence="3">
    <location>
        <begin position="570"/>
        <end position="591"/>
    </location>
</feature>
<evidence type="ECO:0000259" key="4">
    <source>
        <dbReference type="Pfam" id="PF07687"/>
    </source>
</evidence>
<dbReference type="SUPFAM" id="SSF55031">
    <property type="entry name" value="Bacterial exopeptidase dimerisation domain"/>
    <property type="match status" value="1"/>
</dbReference>
<keyword evidence="2" id="KW-0325">Glycoprotein</keyword>
<reference evidence="5" key="1">
    <citation type="journal article" date="2012" name="Mol. Plant Microbe Interact.">
        <title>A highly conserved effector in Fusarium oxysporum is required for full virulence on Arabidopsis.</title>
        <authorList>
            <person name="Thatcher L.F."/>
            <person name="Gardiner D.M."/>
            <person name="Kazan K."/>
            <person name="Manners J."/>
        </authorList>
    </citation>
    <scope>NUCLEOTIDE SEQUENCE [LARGE SCALE GENOMIC DNA]</scope>
    <source>
        <strain evidence="5">Fo5176</strain>
    </source>
</reference>
<dbReference type="GO" id="GO:0016020">
    <property type="term" value="C:membrane"/>
    <property type="evidence" value="ECO:0007669"/>
    <property type="project" value="UniProtKB-SubCell"/>
</dbReference>